<accession>A0A0Q0WTW4</accession>
<gene>
    <name evidence="2" type="ORF">RC62_1180</name>
</gene>
<keyword evidence="1" id="KW-0812">Transmembrane</keyword>
<name>A0A0Q0WTW4_9FLAO</name>
<evidence type="ECO:0000313" key="3">
    <source>
        <dbReference type="Proteomes" id="UP000050443"/>
    </source>
</evidence>
<comment type="caution">
    <text evidence="2">The sequence shown here is derived from an EMBL/GenBank/DDBJ whole genome shotgun (WGS) entry which is preliminary data.</text>
</comment>
<dbReference type="Proteomes" id="UP000050443">
    <property type="component" value="Unassembled WGS sequence"/>
</dbReference>
<protein>
    <submittedName>
        <fullName evidence="2">Uncharacterized protein</fullName>
    </submittedName>
</protein>
<evidence type="ECO:0000313" key="2">
    <source>
        <dbReference type="EMBL" id="KQB39499.1"/>
    </source>
</evidence>
<dbReference type="STRING" id="362413.RC62_1180"/>
<reference evidence="2 3" key="1">
    <citation type="submission" date="2014-09" db="EMBL/GenBank/DDBJ databases">
        <title>Genome sequence of Flavobacterium aquidurense RC62.</title>
        <authorList>
            <person name="Kim J.F."/>
            <person name="Kwak M.-J."/>
        </authorList>
    </citation>
    <scope>NUCLEOTIDE SEQUENCE [LARGE SCALE GENOMIC DNA]</scope>
    <source>
        <strain evidence="2 3">RC62</strain>
    </source>
</reference>
<dbReference type="AlphaFoldDB" id="A0A0Q0WTW4"/>
<keyword evidence="1" id="KW-0472">Membrane</keyword>
<evidence type="ECO:0000256" key="1">
    <source>
        <dbReference type="SAM" id="Phobius"/>
    </source>
</evidence>
<keyword evidence="1" id="KW-1133">Transmembrane helix</keyword>
<feature type="transmembrane region" description="Helical" evidence="1">
    <location>
        <begin position="20"/>
        <end position="40"/>
    </location>
</feature>
<proteinExistence type="predicted"/>
<sequence length="42" mass="5175">MIFAYRKDLALHKVFYKGNYKVLIVFLIFIALLFVIKFFFKR</sequence>
<dbReference type="EMBL" id="JRLF01000012">
    <property type="protein sequence ID" value="KQB39499.1"/>
    <property type="molecule type" value="Genomic_DNA"/>
</dbReference>
<dbReference type="PATRIC" id="fig|362413.3.peg.1155"/>
<organism evidence="2 3">
    <name type="scientific">Flavobacterium aquidurense</name>
    <dbReference type="NCBI Taxonomy" id="362413"/>
    <lineage>
        <taxon>Bacteria</taxon>
        <taxon>Pseudomonadati</taxon>
        <taxon>Bacteroidota</taxon>
        <taxon>Flavobacteriia</taxon>
        <taxon>Flavobacteriales</taxon>
        <taxon>Flavobacteriaceae</taxon>
        <taxon>Flavobacterium</taxon>
    </lineage>
</organism>